<evidence type="ECO:0000256" key="1">
    <source>
        <dbReference type="ARBA" id="ARBA00022741"/>
    </source>
</evidence>
<dbReference type="KEGG" id="ral:Rumal_1727"/>
<organism evidence="4 5">
    <name type="scientific">Ruminococcus albus (strain ATCC 27210 / DSM 20455 / JCM 14654 / NCDO 2250 / 7)</name>
    <dbReference type="NCBI Taxonomy" id="697329"/>
    <lineage>
        <taxon>Bacteria</taxon>
        <taxon>Bacillati</taxon>
        <taxon>Bacillota</taxon>
        <taxon>Clostridia</taxon>
        <taxon>Eubacteriales</taxon>
        <taxon>Oscillospiraceae</taxon>
        <taxon>Ruminococcus</taxon>
    </lineage>
</organism>
<dbReference type="InterPro" id="IPR027417">
    <property type="entry name" value="P-loop_NTPase"/>
</dbReference>
<accession>E6UIV9</accession>
<feature type="domain" description="AAA+ ATPase" evidence="3">
    <location>
        <begin position="143"/>
        <end position="284"/>
    </location>
</feature>
<evidence type="ECO:0000259" key="3">
    <source>
        <dbReference type="SMART" id="SM00382"/>
    </source>
</evidence>
<keyword evidence="1" id="KW-0547">Nucleotide-binding</keyword>
<dbReference type="OrthoDB" id="9768243at2"/>
<name>E6UIV9_RUMA7</name>
<keyword evidence="2" id="KW-0067">ATP-binding</keyword>
<dbReference type="PANTHER" id="PTHR20953:SF3">
    <property type="entry name" value="P-LOOP CONTAINING NUCLEOSIDE TRIPHOSPHATE HYDROLASES SUPERFAMILY PROTEIN"/>
    <property type="match status" value="1"/>
</dbReference>
<dbReference type="EMBL" id="CP002403">
    <property type="protein sequence ID" value="ADU22225.1"/>
    <property type="molecule type" value="Genomic_DNA"/>
</dbReference>
<evidence type="ECO:0000256" key="2">
    <source>
        <dbReference type="ARBA" id="ARBA00022840"/>
    </source>
</evidence>
<dbReference type="eggNOG" id="COG3854">
    <property type="taxonomic scope" value="Bacteria"/>
</dbReference>
<dbReference type="PANTHER" id="PTHR20953">
    <property type="entry name" value="KINASE-RELATED"/>
    <property type="match status" value="1"/>
</dbReference>
<evidence type="ECO:0000313" key="4">
    <source>
        <dbReference type="EMBL" id="ADU22225.1"/>
    </source>
</evidence>
<dbReference type="Proteomes" id="UP000006919">
    <property type="component" value="Chromosome"/>
</dbReference>
<dbReference type="RefSeq" id="WP_013498390.1">
    <property type="nucleotide sequence ID" value="NC_014833.1"/>
</dbReference>
<proteinExistence type="predicted"/>
<evidence type="ECO:0000313" key="5">
    <source>
        <dbReference type="Proteomes" id="UP000006919"/>
    </source>
</evidence>
<reference evidence="4 5" key="1">
    <citation type="journal article" date="2011" name="J. Bacteriol.">
        <title>Complete genome of the cellulolytic ruminal bacterium Ruminococcus albus 7.</title>
        <authorList>
            <person name="Suen G."/>
            <person name="Stevenson D.M."/>
            <person name="Bruce D.C."/>
            <person name="Chertkov O."/>
            <person name="Copeland A."/>
            <person name="Cheng J.F."/>
            <person name="Detter C."/>
            <person name="Detter J.C."/>
            <person name="Goodwin L.A."/>
            <person name="Han C.S."/>
            <person name="Hauser L.J."/>
            <person name="Ivanova N.N."/>
            <person name="Kyrpides N.C."/>
            <person name="Land M.L."/>
            <person name="Lapidus A."/>
            <person name="Lucas S."/>
            <person name="Ovchinnikova G."/>
            <person name="Pitluck S."/>
            <person name="Tapia R."/>
            <person name="Woyke T."/>
            <person name="Boyum J."/>
            <person name="Mead D."/>
            <person name="Weimer P.J."/>
        </authorList>
    </citation>
    <scope>NUCLEOTIDE SEQUENCE [LARGE SCALE GENOMIC DNA]</scope>
    <source>
        <strain evidence="5">ATCC 27210 / DSM 20455 / JCM 14654 / NCDO 2250 / 7</strain>
    </source>
</reference>
<dbReference type="Gene3D" id="3.40.50.300">
    <property type="entry name" value="P-loop containing nucleotide triphosphate hydrolases"/>
    <property type="match status" value="1"/>
</dbReference>
<dbReference type="SUPFAM" id="SSF52540">
    <property type="entry name" value="P-loop containing nucleoside triphosphate hydrolases"/>
    <property type="match status" value="1"/>
</dbReference>
<dbReference type="HOGENOM" id="CLU_052793_0_0_9"/>
<gene>
    <name evidence="4" type="ordered locus">Rumal_1727</name>
</gene>
<dbReference type="InterPro" id="IPR045735">
    <property type="entry name" value="Spore_III_AA_AAA+_ATPase"/>
</dbReference>
<dbReference type="SMART" id="SM00382">
    <property type="entry name" value="AAA"/>
    <property type="match status" value="1"/>
</dbReference>
<protein>
    <submittedName>
        <fullName evidence="4">AAA ATPase</fullName>
    </submittedName>
</protein>
<dbReference type="AlphaFoldDB" id="E6UIV9"/>
<dbReference type="Pfam" id="PF19568">
    <property type="entry name" value="Spore_III_AA"/>
    <property type="match status" value="1"/>
</dbReference>
<dbReference type="STRING" id="697329.Rumal_1727"/>
<sequence length="298" mass="32269">MIVNTVLKCALKLLPVYIADIISKLPQRVQLKICEIRLRAGRPFTITLSDGTFTPDNNICVSSKDLLTVCSRAFGFSMHSSISQLCEGYAVYENGCRIGISGTACADNGKIVNVKNITSLNIRIPREIKGCAGSIFDRFMSAAPRSLLIAGSPSSGKTTFLRDLTRLCGHRYRTSLIDERGEIAASVGGIPANDIGIMTDVFDRYPRKEAVQTAVRVMSPQVIVCDEIGSAEDITSLEYAVDSGAELIASCHCSGLSDLIHKPNISKLVSDGVFDGAVFLKDHRIHEVRNAGELQCLV</sequence>
<dbReference type="GO" id="GO:0005524">
    <property type="term" value="F:ATP binding"/>
    <property type="evidence" value="ECO:0007669"/>
    <property type="project" value="UniProtKB-KW"/>
</dbReference>
<dbReference type="InterPro" id="IPR003593">
    <property type="entry name" value="AAA+_ATPase"/>
</dbReference>